<accession>A0A835H3K7</accession>
<dbReference type="Proteomes" id="UP000631114">
    <property type="component" value="Unassembled WGS sequence"/>
</dbReference>
<proteinExistence type="predicted"/>
<dbReference type="OrthoDB" id="1571327at2759"/>
<comment type="caution">
    <text evidence="1">The sequence shown here is derived from an EMBL/GenBank/DDBJ whole genome shotgun (WGS) entry which is preliminary data.</text>
</comment>
<evidence type="ECO:0000313" key="1">
    <source>
        <dbReference type="EMBL" id="KAF9590053.1"/>
    </source>
</evidence>
<name>A0A835H3K7_9MAGN</name>
<evidence type="ECO:0000313" key="2">
    <source>
        <dbReference type="Proteomes" id="UP000631114"/>
    </source>
</evidence>
<sequence>MGKAAVSQASHKICKSDKQHVNSLLKALRPKVYITDCSSFKKLVQDLTGHGKDLTGHGSEPVTFTPPPKQEVLHYQVPVIDLEEYVEPESSPELSVDSTDSNNEMLSPLAAFTALQSSWMSMNHELPTYQELDSWPTEIEIDSFPIYDDYSFQSEDPIYEDYNYQSVEGICISDFDYSEIFNLL</sequence>
<keyword evidence="2" id="KW-1185">Reference proteome</keyword>
<dbReference type="EMBL" id="JADFTS010000009">
    <property type="protein sequence ID" value="KAF9590053.1"/>
    <property type="molecule type" value="Genomic_DNA"/>
</dbReference>
<gene>
    <name evidence="1" type="ORF">IFM89_030365</name>
</gene>
<organism evidence="1 2">
    <name type="scientific">Coptis chinensis</name>
    <dbReference type="NCBI Taxonomy" id="261450"/>
    <lineage>
        <taxon>Eukaryota</taxon>
        <taxon>Viridiplantae</taxon>
        <taxon>Streptophyta</taxon>
        <taxon>Embryophyta</taxon>
        <taxon>Tracheophyta</taxon>
        <taxon>Spermatophyta</taxon>
        <taxon>Magnoliopsida</taxon>
        <taxon>Ranunculales</taxon>
        <taxon>Ranunculaceae</taxon>
        <taxon>Coptidoideae</taxon>
        <taxon>Coptis</taxon>
    </lineage>
</organism>
<dbReference type="AlphaFoldDB" id="A0A835H3K7"/>
<protein>
    <recommendedName>
        <fullName evidence="3">VQ domain-containing protein</fullName>
    </recommendedName>
</protein>
<evidence type="ECO:0008006" key="3">
    <source>
        <dbReference type="Google" id="ProtNLM"/>
    </source>
</evidence>
<reference evidence="1 2" key="1">
    <citation type="submission" date="2020-10" db="EMBL/GenBank/DDBJ databases">
        <title>The Coptis chinensis genome and diversification of protoberbering-type alkaloids.</title>
        <authorList>
            <person name="Wang B."/>
            <person name="Shu S."/>
            <person name="Song C."/>
            <person name="Liu Y."/>
        </authorList>
    </citation>
    <scope>NUCLEOTIDE SEQUENCE [LARGE SCALE GENOMIC DNA]</scope>
    <source>
        <strain evidence="1">HL-2020</strain>
        <tissue evidence="1">Leaf</tissue>
    </source>
</reference>